<accession>A0A0C9YPU9</accession>
<organism evidence="2 3">
    <name type="scientific">Pisolithus microcarpus 441</name>
    <dbReference type="NCBI Taxonomy" id="765257"/>
    <lineage>
        <taxon>Eukaryota</taxon>
        <taxon>Fungi</taxon>
        <taxon>Dikarya</taxon>
        <taxon>Basidiomycota</taxon>
        <taxon>Agaricomycotina</taxon>
        <taxon>Agaricomycetes</taxon>
        <taxon>Agaricomycetidae</taxon>
        <taxon>Boletales</taxon>
        <taxon>Sclerodermatineae</taxon>
        <taxon>Pisolithaceae</taxon>
        <taxon>Pisolithus</taxon>
    </lineage>
</organism>
<dbReference type="EMBL" id="KN833800">
    <property type="protein sequence ID" value="KIK18646.1"/>
    <property type="molecule type" value="Genomic_DNA"/>
</dbReference>
<evidence type="ECO:0000256" key="1">
    <source>
        <dbReference type="SAM" id="MobiDB-lite"/>
    </source>
</evidence>
<evidence type="ECO:0000313" key="2">
    <source>
        <dbReference type="EMBL" id="KIK18646.1"/>
    </source>
</evidence>
<gene>
    <name evidence="2" type="ORF">PISMIDRAFT_179454</name>
</gene>
<evidence type="ECO:0000313" key="3">
    <source>
        <dbReference type="Proteomes" id="UP000054018"/>
    </source>
</evidence>
<protein>
    <submittedName>
        <fullName evidence="2">Uncharacterized protein</fullName>
    </submittedName>
</protein>
<dbReference type="OrthoDB" id="3270420at2759"/>
<proteinExistence type="predicted"/>
<feature type="compositionally biased region" description="Basic residues" evidence="1">
    <location>
        <begin position="37"/>
        <end position="56"/>
    </location>
</feature>
<dbReference type="AlphaFoldDB" id="A0A0C9YPU9"/>
<sequence length="198" mass="22017">MEVSCFSDSACTYPLSCGLPDVQHDPEPQISPGRPSPRVRFRSRVRITAGVRRHRRLSDGLSSNASSVSGSPSSSISAPLRTHDDNSDGSKGWGPLGRRVNFLASQGTGARRSRTGAKDTGSGKSRKMYSSSLAGSVDERSHLVSFYTGYLYTTVGHNEVIDATFGEWPWRLLNRHWWWWQLEPIVCCFYLCNDTDDE</sequence>
<reference evidence="2 3" key="1">
    <citation type="submission" date="2014-04" db="EMBL/GenBank/DDBJ databases">
        <authorList>
            <consortium name="DOE Joint Genome Institute"/>
            <person name="Kuo A."/>
            <person name="Kohler A."/>
            <person name="Costa M.D."/>
            <person name="Nagy L.G."/>
            <person name="Floudas D."/>
            <person name="Copeland A."/>
            <person name="Barry K.W."/>
            <person name="Cichocki N."/>
            <person name="Veneault-Fourrey C."/>
            <person name="LaButti K."/>
            <person name="Lindquist E.A."/>
            <person name="Lipzen A."/>
            <person name="Lundell T."/>
            <person name="Morin E."/>
            <person name="Murat C."/>
            <person name="Sun H."/>
            <person name="Tunlid A."/>
            <person name="Henrissat B."/>
            <person name="Grigoriev I.V."/>
            <person name="Hibbett D.S."/>
            <person name="Martin F."/>
            <person name="Nordberg H.P."/>
            <person name="Cantor M.N."/>
            <person name="Hua S.X."/>
        </authorList>
    </citation>
    <scope>NUCLEOTIDE SEQUENCE [LARGE SCALE GENOMIC DNA]</scope>
    <source>
        <strain evidence="2 3">441</strain>
    </source>
</reference>
<name>A0A0C9YPU9_9AGAM</name>
<keyword evidence="3" id="KW-1185">Reference proteome</keyword>
<feature type="region of interest" description="Disordered" evidence="1">
    <location>
        <begin position="20"/>
        <end position="131"/>
    </location>
</feature>
<reference evidence="3" key="2">
    <citation type="submission" date="2015-01" db="EMBL/GenBank/DDBJ databases">
        <title>Evolutionary Origins and Diversification of the Mycorrhizal Mutualists.</title>
        <authorList>
            <consortium name="DOE Joint Genome Institute"/>
            <consortium name="Mycorrhizal Genomics Consortium"/>
            <person name="Kohler A."/>
            <person name="Kuo A."/>
            <person name="Nagy L.G."/>
            <person name="Floudas D."/>
            <person name="Copeland A."/>
            <person name="Barry K.W."/>
            <person name="Cichocki N."/>
            <person name="Veneault-Fourrey C."/>
            <person name="LaButti K."/>
            <person name="Lindquist E.A."/>
            <person name="Lipzen A."/>
            <person name="Lundell T."/>
            <person name="Morin E."/>
            <person name="Murat C."/>
            <person name="Riley R."/>
            <person name="Ohm R."/>
            <person name="Sun H."/>
            <person name="Tunlid A."/>
            <person name="Henrissat B."/>
            <person name="Grigoriev I.V."/>
            <person name="Hibbett D.S."/>
            <person name="Martin F."/>
        </authorList>
    </citation>
    <scope>NUCLEOTIDE SEQUENCE [LARGE SCALE GENOMIC DNA]</scope>
    <source>
        <strain evidence="3">441</strain>
    </source>
</reference>
<dbReference type="Proteomes" id="UP000054018">
    <property type="component" value="Unassembled WGS sequence"/>
</dbReference>
<dbReference type="HOGENOM" id="CLU_1582399_0_0_1"/>
<feature type="compositionally biased region" description="Low complexity" evidence="1">
    <location>
        <begin position="59"/>
        <end position="77"/>
    </location>
</feature>